<dbReference type="InterPro" id="IPR020097">
    <property type="entry name" value="PsdUridine_synth_TruA_a/b_dom"/>
</dbReference>
<comment type="catalytic activity">
    <reaction evidence="4 7">
        <text>uridine(38/39/40) in tRNA = pseudouridine(38/39/40) in tRNA</text>
        <dbReference type="Rhea" id="RHEA:22376"/>
        <dbReference type="Rhea" id="RHEA-COMP:10085"/>
        <dbReference type="Rhea" id="RHEA-COMP:10087"/>
        <dbReference type="ChEBI" id="CHEBI:65314"/>
        <dbReference type="ChEBI" id="CHEBI:65315"/>
        <dbReference type="EC" id="5.4.99.12"/>
    </reaction>
</comment>
<feature type="domain" description="Pseudouridine synthase I TruA alpha/beta" evidence="8">
    <location>
        <begin position="143"/>
        <end position="244"/>
    </location>
</feature>
<dbReference type="SUPFAM" id="SSF55120">
    <property type="entry name" value="Pseudouridine synthase"/>
    <property type="match status" value="1"/>
</dbReference>
<evidence type="ECO:0000313" key="10">
    <source>
        <dbReference type="Proteomes" id="UP000824128"/>
    </source>
</evidence>
<dbReference type="PANTHER" id="PTHR11142:SF0">
    <property type="entry name" value="TRNA PSEUDOURIDINE SYNTHASE-LIKE 1"/>
    <property type="match status" value="1"/>
</dbReference>
<evidence type="ECO:0000256" key="6">
    <source>
        <dbReference type="PIRSR" id="PIRSR001430-2"/>
    </source>
</evidence>
<evidence type="ECO:0000256" key="1">
    <source>
        <dbReference type="ARBA" id="ARBA00009375"/>
    </source>
</evidence>
<name>A0A9D1N498_9FIRM</name>
<dbReference type="NCBIfam" id="TIGR00071">
    <property type="entry name" value="hisT_truA"/>
    <property type="match status" value="1"/>
</dbReference>
<dbReference type="PIRSF" id="PIRSF001430">
    <property type="entry name" value="tRNA_psdUrid_synth"/>
    <property type="match status" value="1"/>
</dbReference>
<comment type="caution">
    <text evidence="4">Lacks conserved residue(s) required for the propagation of feature annotation.</text>
</comment>
<evidence type="ECO:0000256" key="4">
    <source>
        <dbReference type="HAMAP-Rule" id="MF_00171"/>
    </source>
</evidence>
<dbReference type="FunFam" id="3.30.70.580:FF:000001">
    <property type="entry name" value="tRNA pseudouridine synthase A"/>
    <property type="match status" value="1"/>
</dbReference>
<reference evidence="9" key="2">
    <citation type="journal article" date="2021" name="PeerJ">
        <title>Extensive microbial diversity within the chicken gut microbiome revealed by metagenomics and culture.</title>
        <authorList>
            <person name="Gilroy R."/>
            <person name="Ravi A."/>
            <person name="Getino M."/>
            <person name="Pursley I."/>
            <person name="Horton D.L."/>
            <person name="Alikhan N.F."/>
            <person name="Baker D."/>
            <person name="Gharbi K."/>
            <person name="Hall N."/>
            <person name="Watson M."/>
            <person name="Adriaenssens E.M."/>
            <person name="Foster-Nyarko E."/>
            <person name="Jarju S."/>
            <person name="Secka A."/>
            <person name="Antonio M."/>
            <person name="Oren A."/>
            <person name="Chaudhuri R.R."/>
            <person name="La Ragione R."/>
            <person name="Hildebrand F."/>
            <person name="Pallen M.J."/>
        </authorList>
    </citation>
    <scope>NUCLEOTIDE SEQUENCE</scope>
    <source>
        <strain evidence="9">ChiGjej2B2-16831</strain>
    </source>
</reference>
<comment type="caution">
    <text evidence="9">The sequence shown here is derived from an EMBL/GenBank/DDBJ whole genome shotgun (WGS) entry which is preliminary data.</text>
</comment>
<accession>A0A9D1N498</accession>
<dbReference type="Proteomes" id="UP000824128">
    <property type="component" value="Unassembled WGS sequence"/>
</dbReference>
<comment type="function">
    <text evidence="4">Formation of pseudouridine at positions 38, 39 and 40 in the anticodon stem and loop of transfer RNAs.</text>
</comment>
<dbReference type="GO" id="GO:0003723">
    <property type="term" value="F:RNA binding"/>
    <property type="evidence" value="ECO:0007669"/>
    <property type="project" value="InterPro"/>
</dbReference>
<dbReference type="InterPro" id="IPR001406">
    <property type="entry name" value="PsdUridine_synth_TruA"/>
</dbReference>
<keyword evidence="3 4" id="KW-0413">Isomerase</keyword>
<reference evidence="9" key="1">
    <citation type="submission" date="2020-10" db="EMBL/GenBank/DDBJ databases">
        <authorList>
            <person name="Gilroy R."/>
        </authorList>
    </citation>
    <scope>NUCLEOTIDE SEQUENCE</scope>
    <source>
        <strain evidence="9">ChiGjej2B2-16831</strain>
    </source>
</reference>
<proteinExistence type="inferred from homology"/>
<keyword evidence="2 4" id="KW-0819">tRNA processing</keyword>
<dbReference type="InterPro" id="IPR020103">
    <property type="entry name" value="PsdUridine_synth_cat_dom_sf"/>
</dbReference>
<evidence type="ECO:0000259" key="8">
    <source>
        <dbReference type="Pfam" id="PF01416"/>
    </source>
</evidence>
<evidence type="ECO:0000256" key="5">
    <source>
        <dbReference type="PIRSR" id="PIRSR001430-1"/>
    </source>
</evidence>
<feature type="domain" description="Pseudouridine synthase I TruA alpha/beta" evidence="8">
    <location>
        <begin position="7"/>
        <end position="104"/>
    </location>
</feature>
<evidence type="ECO:0000256" key="3">
    <source>
        <dbReference type="ARBA" id="ARBA00023235"/>
    </source>
</evidence>
<dbReference type="HAMAP" id="MF_00171">
    <property type="entry name" value="TruA"/>
    <property type="match status" value="1"/>
</dbReference>
<feature type="binding site" evidence="4 6">
    <location>
        <position position="110"/>
    </location>
    <ligand>
        <name>substrate</name>
    </ligand>
</feature>
<dbReference type="Gene3D" id="3.30.70.660">
    <property type="entry name" value="Pseudouridine synthase I, catalytic domain, C-terminal subdomain"/>
    <property type="match status" value="1"/>
</dbReference>
<dbReference type="GO" id="GO:0160147">
    <property type="term" value="F:tRNA pseudouridine(38-40) synthase activity"/>
    <property type="evidence" value="ECO:0007669"/>
    <property type="project" value="UniProtKB-EC"/>
</dbReference>
<sequence length="270" mass="29544">MRRVRLIIEYEGTAYAGWQTQPNGTAVQAVLEEALHAVTGERAALHGSGRTDSGVHARAQVAHFDTEARMAADKFAFALNAHLPRDIRVLLSEEAPPGFHARFDVREKRYRYAVQTGPHARVATRRTALHVHAPLDEALMRHAAADCVGEHDFSAFMSAGSRVDSAVRTVFASEWTRAGEYLYYDVAGSGFLYNMVRILVGTMLEIGRGGLPPDAVRRALASRARADAGPTAPAHGLTLCRVRYADGFDTEARIRALFGPVPAQREGERP</sequence>
<protein>
    <recommendedName>
        <fullName evidence="4">tRNA pseudouridine synthase A</fullName>
        <ecNumber evidence="4">5.4.99.12</ecNumber>
    </recommendedName>
    <alternativeName>
        <fullName evidence="4">tRNA pseudouridine(38-40) synthase</fullName>
    </alternativeName>
    <alternativeName>
        <fullName evidence="4">tRNA pseudouridylate synthase I</fullName>
    </alternativeName>
    <alternativeName>
        <fullName evidence="4">tRNA-uridine isomerase I</fullName>
    </alternativeName>
</protein>
<dbReference type="Pfam" id="PF01416">
    <property type="entry name" value="PseudoU_synth_1"/>
    <property type="match status" value="2"/>
</dbReference>
<dbReference type="EMBL" id="DVNZ01000224">
    <property type="protein sequence ID" value="HIU94892.1"/>
    <property type="molecule type" value="Genomic_DNA"/>
</dbReference>
<dbReference type="InterPro" id="IPR020095">
    <property type="entry name" value="PsdUridine_synth_TruA_C"/>
</dbReference>
<gene>
    <name evidence="4 9" type="primary">truA</name>
    <name evidence="9" type="ORF">IAD24_06995</name>
</gene>
<comment type="subunit">
    <text evidence="4">Homodimer.</text>
</comment>
<dbReference type="AlphaFoldDB" id="A0A9D1N498"/>
<dbReference type="EC" id="5.4.99.12" evidence="4"/>
<evidence type="ECO:0000313" key="9">
    <source>
        <dbReference type="EMBL" id="HIU94892.1"/>
    </source>
</evidence>
<feature type="active site" description="Nucleophile" evidence="4 5">
    <location>
        <position position="52"/>
    </location>
</feature>
<evidence type="ECO:0000256" key="2">
    <source>
        <dbReference type="ARBA" id="ARBA00022694"/>
    </source>
</evidence>
<dbReference type="GO" id="GO:0031119">
    <property type="term" value="P:tRNA pseudouridine synthesis"/>
    <property type="evidence" value="ECO:0007669"/>
    <property type="project" value="UniProtKB-UniRule"/>
</dbReference>
<comment type="similarity">
    <text evidence="1 4 7">Belongs to the tRNA pseudouridine synthase TruA family.</text>
</comment>
<dbReference type="InterPro" id="IPR020094">
    <property type="entry name" value="TruA/RsuA/RluB/E/F_N"/>
</dbReference>
<evidence type="ECO:0000256" key="7">
    <source>
        <dbReference type="RuleBase" id="RU003792"/>
    </source>
</evidence>
<dbReference type="PANTHER" id="PTHR11142">
    <property type="entry name" value="PSEUDOURIDYLATE SYNTHASE"/>
    <property type="match status" value="1"/>
</dbReference>
<dbReference type="Gene3D" id="3.30.70.580">
    <property type="entry name" value="Pseudouridine synthase I, catalytic domain, N-terminal subdomain"/>
    <property type="match status" value="1"/>
</dbReference>
<dbReference type="CDD" id="cd02570">
    <property type="entry name" value="PseudoU_synth_EcTruA"/>
    <property type="match status" value="1"/>
</dbReference>
<organism evidence="9 10">
    <name type="scientific">Candidatus Aphodomorpha intestinavium</name>
    <dbReference type="NCBI Taxonomy" id="2840672"/>
    <lineage>
        <taxon>Bacteria</taxon>
        <taxon>Bacillati</taxon>
        <taxon>Bacillota</taxon>
        <taxon>Clostridia</taxon>
        <taxon>Eubacteriales</taxon>
        <taxon>Candidatus Aphodomorpha</taxon>
    </lineage>
</organism>